<dbReference type="InterPro" id="IPR012902">
    <property type="entry name" value="N_methyl_site"/>
</dbReference>
<dbReference type="AlphaFoldDB" id="Q82V49"/>
<dbReference type="SUPFAM" id="SSF54523">
    <property type="entry name" value="Pili subunits"/>
    <property type="match status" value="1"/>
</dbReference>
<proteinExistence type="predicted"/>
<dbReference type="Proteomes" id="UP000001416">
    <property type="component" value="Chromosome"/>
</dbReference>
<keyword evidence="3" id="KW-1185">Reference proteome</keyword>
<dbReference type="KEGG" id="neu:NE1253"/>
<name>Q82V49_NITEU</name>
<dbReference type="PROSITE" id="PS00409">
    <property type="entry name" value="PROKAR_NTER_METHYL"/>
    <property type="match status" value="1"/>
</dbReference>
<keyword evidence="1" id="KW-0812">Transmembrane</keyword>
<dbReference type="HOGENOM" id="CLU_1979176_0_0_4"/>
<feature type="transmembrane region" description="Helical" evidence="1">
    <location>
        <begin position="12"/>
        <end position="34"/>
    </location>
</feature>
<dbReference type="EMBL" id="AL954747">
    <property type="protein sequence ID" value="CAD85164.1"/>
    <property type="molecule type" value="Genomic_DNA"/>
</dbReference>
<protein>
    <submittedName>
        <fullName evidence="2">Possible general secretory pathway protein I</fullName>
    </submittedName>
</protein>
<keyword evidence="1" id="KW-0472">Membrane</keyword>
<dbReference type="Pfam" id="PF07963">
    <property type="entry name" value="N_methyl"/>
    <property type="match status" value="1"/>
</dbReference>
<evidence type="ECO:0000256" key="1">
    <source>
        <dbReference type="SAM" id="Phobius"/>
    </source>
</evidence>
<reference evidence="2 3" key="1">
    <citation type="journal article" date="2003" name="J. Bacteriol.">
        <title>Complete genome sequence of the ammonia-oxidizing bacterium and obligate chemolithoautotroph Nitrosomonas europaea.</title>
        <authorList>
            <person name="Chain P."/>
            <person name="Lamerdin J."/>
            <person name="Larimer F."/>
            <person name="Regala W."/>
            <person name="Land M."/>
            <person name="Hauser L."/>
            <person name="Hooper A."/>
            <person name="Klotz M."/>
            <person name="Norton J."/>
            <person name="Sayavedra-Soto L."/>
            <person name="Arciero D."/>
            <person name="Hommes N."/>
            <person name="Whittaker M."/>
            <person name="Arp D."/>
        </authorList>
    </citation>
    <scope>NUCLEOTIDE SEQUENCE [LARGE SCALE GENOMIC DNA]</scope>
    <source>
        <strain evidence="3">ATCC 19718 / CIP 103999 / KCTC 2705 / NBRC 14298</strain>
    </source>
</reference>
<dbReference type="NCBIfam" id="TIGR02532">
    <property type="entry name" value="IV_pilin_GFxxxE"/>
    <property type="match status" value="1"/>
</dbReference>
<sequence length="126" mass="13615">MAVQRGFSLLETLITLAVAALFFGVLLPSIVTNLDRIKADTLRAEALLVAQNQMEAHAVIATEMEGHFEGQDGPFSWTATIEPSEKKDRSAGTAGPFSLRRVHVDVFFQGGQPLVSLEAYSVGAIR</sequence>
<dbReference type="STRING" id="228410.NE1253"/>
<evidence type="ECO:0000313" key="3">
    <source>
        <dbReference type="Proteomes" id="UP000001416"/>
    </source>
</evidence>
<keyword evidence="1" id="KW-1133">Transmembrane helix</keyword>
<evidence type="ECO:0000313" key="2">
    <source>
        <dbReference type="EMBL" id="CAD85164.1"/>
    </source>
</evidence>
<organism evidence="2 3">
    <name type="scientific">Nitrosomonas europaea (strain ATCC 19718 / CIP 103999 / KCTC 2705 / NBRC 14298)</name>
    <dbReference type="NCBI Taxonomy" id="228410"/>
    <lineage>
        <taxon>Bacteria</taxon>
        <taxon>Pseudomonadati</taxon>
        <taxon>Pseudomonadota</taxon>
        <taxon>Betaproteobacteria</taxon>
        <taxon>Nitrosomonadales</taxon>
        <taxon>Nitrosomonadaceae</taxon>
        <taxon>Nitrosomonas</taxon>
    </lineage>
</organism>
<dbReference type="RefSeq" id="WP_011111838.1">
    <property type="nucleotide sequence ID" value="NC_004757.1"/>
</dbReference>
<dbReference type="InterPro" id="IPR045584">
    <property type="entry name" value="Pilin-like"/>
</dbReference>
<dbReference type="OrthoDB" id="9950654at2"/>
<gene>
    <name evidence="2" type="ordered locus">NE1253</name>
</gene>
<accession>Q82V49</accession>
<dbReference type="GeneID" id="87104428"/>